<dbReference type="Proteomes" id="UP000306912">
    <property type="component" value="Unassembled WGS sequence"/>
</dbReference>
<proteinExistence type="predicted"/>
<dbReference type="GO" id="GO:0016757">
    <property type="term" value="F:glycosyltransferase activity"/>
    <property type="evidence" value="ECO:0007669"/>
    <property type="project" value="UniProtKB-KW"/>
</dbReference>
<dbReference type="Pfam" id="PF00535">
    <property type="entry name" value="Glycos_transf_2"/>
    <property type="match status" value="1"/>
</dbReference>
<dbReference type="InParanoid" id="A0A5R8QJK6"/>
<dbReference type="EMBL" id="VBWP01000001">
    <property type="protein sequence ID" value="TLG77447.1"/>
    <property type="molecule type" value="Genomic_DNA"/>
</dbReference>
<evidence type="ECO:0000313" key="5">
    <source>
        <dbReference type="Proteomes" id="UP000306912"/>
    </source>
</evidence>
<dbReference type="FunCoup" id="A0A5R8QJK6">
    <property type="interactions" value="70"/>
</dbReference>
<reference evidence="4 5" key="1">
    <citation type="submission" date="2019-05" db="EMBL/GenBank/DDBJ databases">
        <title>Culicoidintestinum kansasii gen. nov., sp. nov. from the gastrointestinal tract of the biting midge, Culicoides sonorensis.</title>
        <authorList>
            <person name="Neupane S."/>
            <person name="Ghosh A."/>
            <person name="Gunther S."/>
            <person name="Martin K."/>
            <person name="Zurek L."/>
        </authorList>
    </citation>
    <scope>NUCLEOTIDE SEQUENCE [LARGE SCALE GENOMIC DNA]</scope>
    <source>
        <strain evidence="4 5">CS-1</strain>
    </source>
</reference>
<evidence type="ECO:0000259" key="3">
    <source>
        <dbReference type="Pfam" id="PF00535"/>
    </source>
</evidence>
<keyword evidence="5" id="KW-1185">Reference proteome</keyword>
<keyword evidence="2 4" id="KW-0808">Transferase</keyword>
<dbReference type="PANTHER" id="PTHR22916:SF51">
    <property type="entry name" value="GLYCOSYLTRANSFERASE EPSH-RELATED"/>
    <property type="match status" value="1"/>
</dbReference>
<dbReference type="OrthoDB" id="9807674at2"/>
<name>A0A5R8QJK6_9FIRM</name>
<protein>
    <submittedName>
        <fullName evidence="4">Glycosyltransferase</fullName>
    </submittedName>
</protein>
<dbReference type="Gene3D" id="3.90.550.10">
    <property type="entry name" value="Spore Coat Polysaccharide Biosynthesis Protein SpsA, Chain A"/>
    <property type="match status" value="1"/>
</dbReference>
<dbReference type="PANTHER" id="PTHR22916">
    <property type="entry name" value="GLYCOSYLTRANSFERASE"/>
    <property type="match status" value="1"/>
</dbReference>
<evidence type="ECO:0000256" key="2">
    <source>
        <dbReference type="ARBA" id="ARBA00022679"/>
    </source>
</evidence>
<dbReference type="InterPro" id="IPR001173">
    <property type="entry name" value="Glyco_trans_2-like"/>
</dbReference>
<dbReference type="InterPro" id="IPR029044">
    <property type="entry name" value="Nucleotide-diphossugar_trans"/>
</dbReference>
<comment type="caution">
    <text evidence="4">The sequence shown here is derived from an EMBL/GenBank/DDBJ whole genome shotgun (WGS) entry which is preliminary data.</text>
</comment>
<dbReference type="AlphaFoldDB" id="A0A5R8QJK6"/>
<sequence length="332" mass="38701">MLRRQKIVSKVSVIVPVYNVENFLEKCLNSLVEQSFDDYEIICVNDGSTDNSANILDSYIEKYPSKVQVINQENAGLSSARNTGIRNSNSDWYMFVDSDDWVAPDFIEKLYLSVIDNNVKLAKCNIIFVEENKEFAFYNLNTGMYSTKFLLSNLQPSVWNGIYHKSLFNDVVFPQGLLYEDLAVFPLVSAQQDDFFYLDSGLYFYNRTNVNSIMNTVSPRVFQMVDSFNWLIANAKVQGIYTLFHDEIEFLAVRHIFIYHLDVIRGNFNKVEIRNQLARIAEVFATEFPNAVDNKYVRELLPRKVQRWALKRLVPSDGKSIIWYWRYLKIHG</sequence>
<dbReference type="CDD" id="cd00761">
    <property type="entry name" value="Glyco_tranf_GTA_type"/>
    <property type="match status" value="1"/>
</dbReference>
<evidence type="ECO:0000256" key="1">
    <source>
        <dbReference type="ARBA" id="ARBA00022676"/>
    </source>
</evidence>
<dbReference type="SUPFAM" id="SSF53448">
    <property type="entry name" value="Nucleotide-diphospho-sugar transferases"/>
    <property type="match status" value="1"/>
</dbReference>
<evidence type="ECO:0000313" key="4">
    <source>
        <dbReference type="EMBL" id="TLG77447.1"/>
    </source>
</evidence>
<accession>A0A5R8QJK6</accession>
<gene>
    <name evidence="4" type="ORF">FEZ08_02165</name>
</gene>
<feature type="domain" description="Glycosyltransferase 2-like" evidence="3">
    <location>
        <begin position="12"/>
        <end position="169"/>
    </location>
</feature>
<keyword evidence="1" id="KW-0328">Glycosyltransferase</keyword>
<organism evidence="4 5">
    <name type="scientific">Culicoidibacter larvae</name>
    <dbReference type="NCBI Taxonomy" id="2579976"/>
    <lineage>
        <taxon>Bacteria</taxon>
        <taxon>Bacillati</taxon>
        <taxon>Bacillota</taxon>
        <taxon>Culicoidibacteria</taxon>
        <taxon>Culicoidibacterales</taxon>
        <taxon>Culicoidibacteraceae</taxon>
        <taxon>Culicoidibacter</taxon>
    </lineage>
</organism>